<accession>A0AAE3KKX3</accession>
<proteinExistence type="predicted"/>
<protein>
    <submittedName>
        <fullName evidence="1">DUF29 domain-containing protein</fullName>
    </submittedName>
</protein>
<name>A0AAE3KKX3_9CYAN</name>
<dbReference type="Gene3D" id="1.20.1220.20">
    <property type="entry name" value="Uncharcterised protein PF01724"/>
    <property type="match status" value="1"/>
</dbReference>
<gene>
    <name evidence="1" type="ORF">NJ959_05660</name>
</gene>
<sequence length="171" mass="19564">MTQELIDLRISIIEGRYADALTIVDELEGMSKKAILHNIESFLVRLLVHLIKNQIELRLTNSWVASISDSILQIKKLNIKDNKTSYYIERDEWQPLLVKAFEAAIRPASVEVEGGRLTPYQLKGRLDKNHLIEIAIDLLLLTYEYEEEDLPDGIDTHLIQLPGGEGWLEGK</sequence>
<dbReference type="EMBL" id="JAMZMM010000034">
    <property type="protein sequence ID" value="MCP2727965.1"/>
    <property type="molecule type" value="Genomic_DNA"/>
</dbReference>
<evidence type="ECO:0000313" key="2">
    <source>
        <dbReference type="Proteomes" id="UP001204953"/>
    </source>
</evidence>
<keyword evidence="2" id="KW-1185">Reference proteome</keyword>
<comment type="caution">
    <text evidence="1">The sequence shown here is derived from an EMBL/GenBank/DDBJ whole genome shotgun (WGS) entry which is preliminary data.</text>
</comment>
<reference evidence="1" key="1">
    <citation type="submission" date="2022-06" db="EMBL/GenBank/DDBJ databases">
        <title>New cyanobacteria of genus Symplocastrum in benthos of Lake Baikal.</title>
        <authorList>
            <person name="Sorokovikova E."/>
            <person name="Tikhonova I."/>
            <person name="Krasnopeev A."/>
            <person name="Evseev P."/>
            <person name="Gladkikh A."/>
            <person name="Belykh O."/>
        </authorList>
    </citation>
    <scope>NUCLEOTIDE SEQUENCE</scope>
    <source>
        <strain evidence="1">BBK-W-15</strain>
    </source>
</reference>
<dbReference type="AlphaFoldDB" id="A0AAE3KKX3"/>
<dbReference type="Pfam" id="PF01724">
    <property type="entry name" value="DUF29"/>
    <property type="match status" value="1"/>
</dbReference>
<dbReference type="RefSeq" id="WP_254010771.1">
    <property type="nucleotide sequence ID" value="NZ_JAMZMM010000034.1"/>
</dbReference>
<dbReference type="Proteomes" id="UP001204953">
    <property type="component" value="Unassembled WGS sequence"/>
</dbReference>
<evidence type="ECO:0000313" key="1">
    <source>
        <dbReference type="EMBL" id="MCP2727965.1"/>
    </source>
</evidence>
<organism evidence="1 2">
    <name type="scientific">Limnofasciculus baicalensis BBK-W-15</name>
    <dbReference type="NCBI Taxonomy" id="2699891"/>
    <lineage>
        <taxon>Bacteria</taxon>
        <taxon>Bacillati</taxon>
        <taxon>Cyanobacteriota</taxon>
        <taxon>Cyanophyceae</taxon>
        <taxon>Coleofasciculales</taxon>
        <taxon>Coleofasciculaceae</taxon>
        <taxon>Limnofasciculus</taxon>
        <taxon>Limnofasciculus baicalensis</taxon>
    </lineage>
</organism>